<dbReference type="GO" id="GO:0010468">
    <property type="term" value="P:regulation of gene expression"/>
    <property type="evidence" value="ECO:0007669"/>
    <property type="project" value="InterPro"/>
</dbReference>
<reference evidence="1 2" key="1">
    <citation type="submission" date="2019-02" db="EMBL/GenBank/DDBJ databases">
        <title>Paenibacillus sp. nov., isolated from surface-sterilized tissue of Thalictrum simplex L.</title>
        <authorList>
            <person name="Tuo L."/>
        </authorList>
    </citation>
    <scope>NUCLEOTIDE SEQUENCE [LARGE SCALE GENOMIC DNA]</scope>
    <source>
        <strain evidence="1 2">N2SHLJ1</strain>
    </source>
</reference>
<gene>
    <name evidence="1" type="ORF">EYB31_37265</name>
</gene>
<evidence type="ECO:0000313" key="1">
    <source>
        <dbReference type="EMBL" id="TBL69020.1"/>
    </source>
</evidence>
<keyword evidence="2" id="KW-1185">Reference proteome</keyword>
<dbReference type="InterPro" id="IPR020115">
    <property type="entry name" value="Fin"/>
</dbReference>
<accession>A0A4Q9DGL3</accession>
<evidence type="ECO:0000313" key="2">
    <source>
        <dbReference type="Proteomes" id="UP000293142"/>
    </source>
</evidence>
<name>A0A4Q9DGL3_9BACL</name>
<organism evidence="1 2">
    <name type="scientific">Paenibacillus thalictri</name>
    <dbReference type="NCBI Taxonomy" id="2527873"/>
    <lineage>
        <taxon>Bacteria</taxon>
        <taxon>Bacillati</taxon>
        <taxon>Bacillota</taxon>
        <taxon>Bacilli</taxon>
        <taxon>Bacillales</taxon>
        <taxon>Paenibacillaceae</taxon>
        <taxon>Paenibacillus</taxon>
    </lineage>
</organism>
<dbReference type="Pfam" id="PF10955">
    <property type="entry name" value="Fin"/>
    <property type="match status" value="1"/>
</dbReference>
<proteinExistence type="predicted"/>
<dbReference type="Proteomes" id="UP000293142">
    <property type="component" value="Unassembled WGS sequence"/>
</dbReference>
<sequence length="76" mass="8587">MSVNYVCRHCQTLIGRLDNKQVNESLLGFHFLTPEERQDIISYDPNGDTTVKVVCDYCKEALDANPELSLVTSPLQ</sequence>
<dbReference type="AlphaFoldDB" id="A0A4Q9DGL3"/>
<dbReference type="RefSeq" id="WP_131018654.1">
    <property type="nucleotide sequence ID" value="NZ_SIRE01000042.1"/>
</dbReference>
<comment type="caution">
    <text evidence="1">The sequence shown here is derived from an EMBL/GenBank/DDBJ whole genome shotgun (WGS) entry which is preliminary data.</text>
</comment>
<protein>
    <submittedName>
        <fullName evidence="1">Anti-sigma-F factor Fin family protein</fullName>
    </submittedName>
</protein>
<dbReference type="OrthoDB" id="2084556at2"/>
<dbReference type="EMBL" id="SIRE01000042">
    <property type="protein sequence ID" value="TBL69020.1"/>
    <property type="molecule type" value="Genomic_DNA"/>
</dbReference>